<keyword evidence="2" id="KW-1185">Reference proteome</keyword>
<dbReference type="RefSeq" id="XP_024404942.1">
    <property type="nucleotide sequence ID" value="XM_024550334.1"/>
</dbReference>
<gene>
    <name evidence="1" type="ORF">TGAM01_v208455</name>
</gene>
<proteinExistence type="predicted"/>
<evidence type="ECO:0000313" key="1">
    <source>
        <dbReference type="EMBL" id="PON22769.1"/>
    </source>
</evidence>
<sequence length="150" mass="17185">MLPIYVQYAWAQLCDSQPRTLLRLNRQKTSRQHRRRRLAGLQYYPRVHTVPRYPPTAIPNLDTVLSACPRSVQSRRLKRACAWSYQPIHPVPCSSWPRFAPASHQSHPAQLVSLFVDSGCLHRHCLRHWIPAVELGQTTGKSISPLFVSG</sequence>
<name>A0A2P4ZES0_9HYPO</name>
<dbReference type="EMBL" id="JPDN02000035">
    <property type="protein sequence ID" value="PON22769.1"/>
    <property type="molecule type" value="Genomic_DNA"/>
</dbReference>
<protein>
    <submittedName>
        <fullName evidence="1">Uncharacterized protein</fullName>
    </submittedName>
</protein>
<organism evidence="1 2">
    <name type="scientific">Trichoderma gamsii</name>
    <dbReference type="NCBI Taxonomy" id="398673"/>
    <lineage>
        <taxon>Eukaryota</taxon>
        <taxon>Fungi</taxon>
        <taxon>Dikarya</taxon>
        <taxon>Ascomycota</taxon>
        <taxon>Pezizomycotina</taxon>
        <taxon>Sordariomycetes</taxon>
        <taxon>Hypocreomycetidae</taxon>
        <taxon>Hypocreales</taxon>
        <taxon>Hypocreaceae</taxon>
        <taxon>Trichoderma</taxon>
    </lineage>
</organism>
<dbReference type="AlphaFoldDB" id="A0A2P4ZES0"/>
<reference evidence="1 2" key="1">
    <citation type="journal article" date="2016" name="Genome Announc.">
        <title>Draft Whole-Genome Sequence of Trichoderma gamsii T6085, a Promising Biocontrol Agent of Fusarium Head Blight on Wheat.</title>
        <authorList>
            <person name="Baroncelli R."/>
            <person name="Zapparata A."/>
            <person name="Piaggeschi G."/>
            <person name="Sarrocco S."/>
            <person name="Vannacci G."/>
        </authorList>
    </citation>
    <scope>NUCLEOTIDE SEQUENCE [LARGE SCALE GENOMIC DNA]</scope>
    <source>
        <strain evidence="1 2">T6085</strain>
    </source>
</reference>
<accession>A0A2P4ZES0</accession>
<comment type="caution">
    <text evidence="1">The sequence shown here is derived from an EMBL/GenBank/DDBJ whole genome shotgun (WGS) entry which is preliminary data.</text>
</comment>
<dbReference type="GeneID" id="36347777"/>
<dbReference type="Proteomes" id="UP000054821">
    <property type="component" value="Unassembled WGS sequence"/>
</dbReference>
<evidence type="ECO:0000313" key="2">
    <source>
        <dbReference type="Proteomes" id="UP000054821"/>
    </source>
</evidence>